<accession>A0A485B0T4</accession>
<name>A0A485B0T4_RAOTE</name>
<dbReference type="Proteomes" id="UP000332594">
    <property type="component" value="Unassembled WGS sequence"/>
</dbReference>
<evidence type="ECO:0000313" key="1">
    <source>
        <dbReference type="EMBL" id="VFS66531.1"/>
    </source>
</evidence>
<sequence length="89" mass="9689">MFDGVVSQYRQSGSHTDAVIGAEGCAAGLDPLAVDVRLNRIFSKVVHGVVVFLRHHIEVRLQHDRFTVFHPGGSGFTNQNVANLVAFCV</sequence>
<dbReference type="AlphaFoldDB" id="A0A485B0T4"/>
<protein>
    <submittedName>
        <fullName evidence="1">Uncharacterized protein</fullName>
    </submittedName>
</protein>
<proteinExistence type="predicted"/>
<gene>
    <name evidence="1" type="ORF">NCTC13038_00854</name>
</gene>
<evidence type="ECO:0000313" key="2">
    <source>
        <dbReference type="Proteomes" id="UP000332594"/>
    </source>
</evidence>
<dbReference type="EMBL" id="CAADJG010000002">
    <property type="protein sequence ID" value="VFS66531.1"/>
    <property type="molecule type" value="Genomic_DNA"/>
</dbReference>
<organism evidence="1 2">
    <name type="scientific">Raoultella terrigena</name>
    <name type="common">Klebsiella terrigena</name>
    <dbReference type="NCBI Taxonomy" id="577"/>
    <lineage>
        <taxon>Bacteria</taxon>
        <taxon>Pseudomonadati</taxon>
        <taxon>Pseudomonadota</taxon>
        <taxon>Gammaproteobacteria</taxon>
        <taxon>Enterobacterales</taxon>
        <taxon>Enterobacteriaceae</taxon>
        <taxon>Klebsiella/Raoultella group</taxon>
        <taxon>Raoultella</taxon>
    </lineage>
</organism>
<reference evidence="1 2" key="1">
    <citation type="submission" date="2019-03" db="EMBL/GenBank/DDBJ databases">
        <authorList>
            <consortium name="Pathogen Informatics"/>
        </authorList>
    </citation>
    <scope>NUCLEOTIDE SEQUENCE [LARGE SCALE GENOMIC DNA]</scope>
    <source>
        <strain evidence="1 2">NCTC13038</strain>
    </source>
</reference>